<dbReference type="SUPFAM" id="SSF54928">
    <property type="entry name" value="RNA-binding domain, RBD"/>
    <property type="match status" value="1"/>
</dbReference>
<evidence type="ECO:0000313" key="10">
    <source>
        <dbReference type="EMBL" id="OMO90789.1"/>
    </source>
</evidence>
<dbReference type="PANTHER" id="PTHR31744">
    <property type="entry name" value="PROTEIN CUP-SHAPED COTYLEDON 2-RELATED"/>
    <property type="match status" value="1"/>
</dbReference>
<dbReference type="InterPro" id="IPR035979">
    <property type="entry name" value="RBD_domain_sf"/>
</dbReference>
<dbReference type="STRING" id="93759.A0A1R3J7H8"/>
<dbReference type="AlphaFoldDB" id="A0A1R3J7H8"/>
<evidence type="ECO:0000256" key="1">
    <source>
        <dbReference type="ARBA" id="ARBA00023015"/>
    </source>
</evidence>
<dbReference type="GO" id="GO:0003677">
    <property type="term" value="F:DNA binding"/>
    <property type="evidence" value="ECO:0007669"/>
    <property type="project" value="UniProtKB-KW"/>
</dbReference>
<keyword evidence="11" id="KW-1185">Reference proteome</keyword>
<dbReference type="GO" id="GO:0003723">
    <property type="term" value="F:RNA binding"/>
    <property type="evidence" value="ECO:0007669"/>
    <property type="project" value="UniProtKB-UniRule"/>
</dbReference>
<keyword evidence="4" id="KW-0539">Nucleus</keyword>
<evidence type="ECO:0000256" key="3">
    <source>
        <dbReference type="ARBA" id="ARBA00023163"/>
    </source>
</evidence>
<feature type="domain" description="NTF2" evidence="8">
    <location>
        <begin position="9"/>
        <end position="85"/>
    </location>
</feature>
<dbReference type="Pfam" id="PF02136">
    <property type="entry name" value="NTF2"/>
    <property type="match status" value="1"/>
</dbReference>
<dbReference type="Gene3D" id="2.170.150.80">
    <property type="entry name" value="NAC domain"/>
    <property type="match status" value="1"/>
</dbReference>
<name>A0A1R3J7H8_9ROSI</name>
<dbReference type="Proteomes" id="UP000187203">
    <property type="component" value="Unassembled WGS sequence"/>
</dbReference>
<dbReference type="PROSITE" id="PS50177">
    <property type="entry name" value="NTF2_DOMAIN"/>
    <property type="match status" value="1"/>
</dbReference>
<dbReference type="EMBL" id="AWUE01016515">
    <property type="protein sequence ID" value="OMO90789.1"/>
    <property type="molecule type" value="Genomic_DNA"/>
</dbReference>
<dbReference type="PROSITE" id="PS50102">
    <property type="entry name" value="RRM"/>
    <property type="match status" value="1"/>
</dbReference>
<dbReference type="Pfam" id="PF00076">
    <property type="entry name" value="RRM_1"/>
    <property type="match status" value="1"/>
</dbReference>
<evidence type="ECO:0000259" key="9">
    <source>
        <dbReference type="PROSITE" id="PS51005"/>
    </source>
</evidence>
<dbReference type="InterPro" id="IPR003441">
    <property type="entry name" value="NAC-dom"/>
</dbReference>
<accession>A0A1R3J7H8</accession>
<dbReference type="SMART" id="SM00360">
    <property type="entry name" value="RRM"/>
    <property type="match status" value="1"/>
</dbReference>
<evidence type="ECO:0000256" key="4">
    <source>
        <dbReference type="ARBA" id="ARBA00023242"/>
    </source>
</evidence>
<dbReference type="InterPro" id="IPR032710">
    <property type="entry name" value="NTF2-like_dom_sf"/>
</dbReference>
<evidence type="ECO:0000256" key="5">
    <source>
        <dbReference type="PROSITE-ProRule" id="PRU00176"/>
    </source>
</evidence>
<dbReference type="InterPro" id="IPR012677">
    <property type="entry name" value="Nucleotide-bd_a/b_plait_sf"/>
</dbReference>
<organism evidence="10 11">
    <name type="scientific">Corchorus olitorius</name>
    <dbReference type="NCBI Taxonomy" id="93759"/>
    <lineage>
        <taxon>Eukaryota</taxon>
        <taxon>Viridiplantae</taxon>
        <taxon>Streptophyta</taxon>
        <taxon>Embryophyta</taxon>
        <taxon>Tracheophyta</taxon>
        <taxon>Spermatophyta</taxon>
        <taxon>Magnoliopsida</taxon>
        <taxon>eudicotyledons</taxon>
        <taxon>Gunneridae</taxon>
        <taxon>Pentapetalae</taxon>
        <taxon>rosids</taxon>
        <taxon>malvids</taxon>
        <taxon>Malvales</taxon>
        <taxon>Malvaceae</taxon>
        <taxon>Grewioideae</taxon>
        <taxon>Apeibeae</taxon>
        <taxon>Corchorus</taxon>
    </lineage>
</organism>
<evidence type="ECO:0000259" key="8">
    <source>
        <dbReference type="PROSITE" id="PS50177"/>
    </source>
</evidence>
<keyword evidence="2" id="KW-0238">DNA-binding</keyword>
<dbReference type="PROSITE" id="PS51005">
    <property type="entry name" value="NAC"/>
    <property type="match status" value="1"/>
</dbReference>
<keyword evidence="1" id="KW-0805">Transcription regulation</keyword>
<dbReference type="InterPro" id="IPR002075">
    <property type="entry name" value="NTF2_dom"/>
</dbReference>
<feature type="domain" description="NAC" evidence="9">
    <location>
        <begin position="125"/>
        <end position="276"/>
    </location>
</feature>
<dbReference type="PANTHER" id="PTHR31744:SF210">
    <property type="entry name" value="NAC DOMAIN-CONTAINING PROTEIN 86-LIKE"/>
    <property type="match status" value="1"/>
</dbReference>
<dbReference type="SUPFAM" id="SSF54427">
    <property type="entry name" value="NTF2-like"/>
    <property type="match status" value="1"/>
</dbReference>
<dbReference type="Gene3D" id="3.30.70.330">
    <property type="match status" value="1"/>
</dbReference>
<feature type="domain" description="RRM" evidence="7">
    <location>
        <begin position="462"/>
        <end position="525"/>
    </location>
</feature>
<dbReference type="InterPro" id="IPR036093">
    <property type="entry name" value="NAC_dom_sf"/>
</dbReference>
<dbReference type="GO" id="GO:0006355">
    <property type="term" value="P:regulation of DNA-templated transcription"/>
    <property type="evidence" value="ECO:0007669"/>
    <property type="project" value="InterPro"/>
</dbReference>
<comment type="caution">
    <text evidence="10">The sequence shown here is derived from an EMBL/GenBank/DDBJ whole genome shotgun (WGS) entry which is preliminary data.</text>
</comment>
<proteinExistence type="predicted"/>
<feature type="region of interest" description="Disordered" evidence="6">
    <location>
        <begin position="82"/>
        <end position="103"/>
    </location>
</feature>
<dbReference type="InterPro" id="IPR018222">
    <property type="entry name" value="Nuclear_transport_factor_2_euk"/>
</dbReference>
<reference evidence="11" key="1">
    <citation type="submission" date="2013-09" db="EMBL/GenBank/DDBJ databases">
        <title>Corchorus olitorius genome sequencing.</title>
        <authorList>
            <person name="Alam M."/>
            <person name="Haque M.S."/>
            <person name="Islam M.S."/>
            <person name="Emdad E.M."/>
            <person name="Islam M.M."/>
            <person name="Ahmed B."/>
            <person name="Halim A."/>
            <person name="Hossen Q.M.M."/>
            <person name="Hossain M.Z."/>
            <person name="Ahmed R."/>
            <person name="Khan M.M."/>
            <person name="Islam R."/>
            <person name="Rashid M.M."/>
            <person name="Khan S.A."/>
            <person name="Rahman M.S."/>
            <person name="Alam M."/>
            <person name="Yahiya A.S."/>
            <person name="Khan M.S."/>
            <person name="Azam M.S."/>
            <person name="Haque T."/>
            <person name="Lashkar M.Z.H."/>
            <person name="Akhand A.I."/>
            <person name="Morshed G."/>
            <person name="Roy S."/>
            <person name="Uddin K.S."/>
            <person name="Rabeya T."/>
            <person name="Hossain A.S."/>
            <person name="Chowdhury A."/>
            <person name="Snigdha A.R."/>
            <person name="Mortoza M.S."/>
            <person name="Matin S.A."/>
            <person name="Hoque S.M.E."/>
            <person name="Islam M.K."/>
            <person name="Roy D.K."/>
            <person name="Haider R."/>
            <person name="Moosa M.M."/>
            <person name="Elias S.M."/>
            <person name="Hasan A.M."/>
            <person name="Jahan S."/>
            <person name="Shafiuddin M."/>
            <person name="Mahmood N."/>
            <person name="Shommy N.S."/>
        </authorList>
    </citation>
    <scope>NUCLEOTIDE SEQUENCE [LARGE SCALE GENOMIC DNA]</scope>
    <source>
        <strain evidence="11">cv. O-4</strain>
    </source>
</reference>
<dbReference type="Pfam" id="PF02365">
    <property type="entry name" value="NAM"/>
    <property type="match status" value="1"/>
</dbReference>
<evidence type="ECO:0000313" key="11">
    <source>
        <dbReference type="Proteomes" id="UP000187203"/>
    </source>
</evidence>
<dbReference type="Gene3D" id="3.10.450.50">
    <property type="match status" value="1"/>
</dbReference>
<evidence type="ECO:0008006" key="12">
    <source>
        <dbReference type="Google" id="ProtNLM"/>
    </source>
</evidence>
<evidence type="ECO:0000259" key="7">
    <source>
        <dbReference type="PROSITE" id="PS50102"/>
    </source>
</evidence>
<evidence type="ECO:0000256" key="2">
    <source>
        <dbReference type="ARBA" id="ARBA00023125"/>
    </source>
</evidence>
<gene>
    <name evidence="10" type="ORF">COLO4_18882</name>
</gene>
<evidence type="ECO:0000256" key="6">
    <source>
        <dbReference type="SAM" id="MobiDB-lite"/>
    </source>
</evidence>
<protein>
    <recommendedName>
        <fullName evidence="12">No apical meristem (NAM) protein</fullName>
    </recommendedName>
</protein>
<keyword evidence="5" id="KW-0694">RNA-binding</keyword>
<feature type="compositionally biased region" description="Basic and acidic residues" evidence="6">
    <location>
        <begin position="89"/>
        <end position="99"/>
    </location>
</feature>
<dbReference type="InterPro" id="IPR000504">
    <property type="entry name" value="RRM_dom"/>
</dbReference>
<dbReference type="CDD" id="cd00590">
    <property type="entry name" value="RRM_SF"/>
    <property type="match status" value="1"/>
</dbReference>
<dbReference type="SUPFAM" id="SSF101941">
    <property type="entry name" value="NAC domain"/>
    <property type="match status" value="1"/>
</dbReference>
<sequence length="525" mass="59574">MDEPTAYEVAYVFVKTYYELVCVSPGEIHKFYKDSSTVTRPGPDGAMFSFTTMEEIKEHLASSMDCKGSEIHSFDSQYTSNNNGVEWRSTPEERDHEARLPSSHRLAPVSKKKQRQKFHSFSMEWPFGIRFHPTDVELLKIFLKRKVQGKKLSFEAIADLDVYKHAPWDLPHMAILNTGDFRWYFFCPVVKKYAKGNQLNRASDFGCWKATGKDKPIMSRKKKLGMMKTLVFYGGKAAQGVGKDWVIREYRLDDDEKLVEERGIVQDYVSCPSYALLVKFPSPQSMEAPQVADQVPTQVQSNPIDNSLRSPSEIFDGDDEAFNNGDQGNCNFGLEQEAPQVAEEDDISSLLASYQGDFRNDLDFLEQDVTRRQLGDSSSNFTQPIDLLIIDFFLYTCRSLNDVLWFHDEKLDLPKETIVAVEPSLGKSNLDDDFPIVADPPNTCAPVRKFVEKNESQIDQGKSIHVANLAVDVKPEALRQVFKKFGTIRSNGIKIRPNFSSNRCFAFIEFESSISAQSAIQASLL</sequence>
<keyword evidence="3" id="KW-0804">Transcription</keyword>